<evidence type="ECO:0000313" key="2">
    <source>
        <dbReference type="Proteomes" id="UP000190648"/>
    </source>
</evidence>
<organism evidence="1 2">
    <name type="scientific">Patagioenas fasciata monilis</name>
    <dbReference type="NCBI Taxonomy" id="372326"/>
    <lineage>
        <taxon>Eukaryota</taxon>
        <taxon>Metazoa</taxon>
        <taxon>Chordata</taxon>
        <taxon>Craniata</taxon>
        <taxon>Vertebrata</taxon>
        <taxon>Euteleostomi</taxon>
        <taxon>Archelosauria</taxon>
        <taxon>Archosauria</taxon>
        <taxon>Dinosauria</taxon>
        <taxon>Saurischia</taxon>
        <taxon>Theropoda</taxon>
        <taxon>Coelurosauria</taxon>
        <taxon>Aves</taxon>
        <taxon>Neognathae</taxon>
        <taxon>Neoaves</taxon>
        <taxon>Columbimorphae</taxon>
        <taxon>Columbiformes</taxon>
        <taxon>Columbidae</taxon>
        <taxon>Patagioenas</taxon>
    </lineage>
</organism>
<dbReference type="AlphaFoldDB" id="A0A1V4JWJ5"/>
<keyword evidence="2" id="KW-1185">Reference proteome</keyword>
<comment type="caution">
    <text evidence="1">The sequence shown here is derived from an EMBL/GenBank/DDBJ whole genome shotgun (WGS) entry which is preliminary data.</text>
</comment>
<name>A0A1V4JWJ5_PATFA</name>
<proteinExistence type="predicted"/>
<dbReference type="Proteomes" id="UP000190648">
    <property type="component" value="Unassembled WGS sequence"/>
</dbReference>
<accession>A0A1V4JWJ5</accession>
<dbReference type="EMBL" id="LSYS01006159">
    <property type="protein sequence ID" value="OPJ76027.1"/>
    <property type="molecule type" value="Genomic_DNA"/>
</dbReference>
<gene>
    <name evidence="1" type="ORF">AV530_012128</name>
</gene>
<protein>
    <submittedName>
        <fullName evidence="1">Uncharacterized protein</fullName>
    </submittedName>
</protein>
<evidence type="ECO:0000313" key="1">
    <source>
        <dbReference type="EMBL" id="OPJ76027.1"/>
    </source>
</evidence>
<sequence>MENLKQMENLELMEVILGLWLQGFSTWKAQNKAGLEEVCTPFHLDGKSYKQLSKEFWEVHRLLNIARPGKKPQLGEQKMAQTERSSSFSRIFLFKLIVLPLAPFLQAQEEINLWLFVRLLSITIMKAAVLRATSEGLEMLQIFQQSCTKYQNDESVTARPSNSIKVLHQRTTAVNVSNQAPFFLNLRHSQRKRTFLSAGKIIAERAPNSRKLICSNQGLHCITFLLPCAQWPDPHVEQLGSTPESQQTTAELRQPRARLCLLKANSFTS</sequence>
<reference evidence="1 2" key="1">
    <citation type="submission" date="2016-02" db="EMBL/GenBank/DDBJ databases">
        <title>Band-tailed pigeon sequencing and assembly.</title>
        <authorList>
            <person name="Soares A.E."/>
            <person name="Novak B.J."/>
            <person name="Rice E.S."/>
            <person name="O'Connell B."/>
            <person name="Chang D."/>
            <person name="Weber S."/>
            <person name="Shapiro B."/>
        </authorList>
    </citation>
    <scope>NUCLEOTIDE SEQUENCE [LARGE SCALE GENOMIC DNA]</scope>
    <source>
        <strain evidence="1">BTP2013</strain>
        <tissue evidence="1">Blood</tissue>
    </source>
</reference>